<evidence type="ECO:0000313" key="2">
    <source>
        <dbReference type="EMBL" id="KAL3674146.1"/>
    </source>
</evidence>
<dbReference type="AlphaFoldDB" id="A0ABD3G6E5"/>
<dbReference type="Proteomes" id="UP001632037">
    <property type="component" value="Unassembled WGS sequence"/>
</dbReference>
<evidence type="ECO:0000259" key="1">
    <source>
        <dbReference type="Pfam" id="PF13358"/>
    </source>
</evidence>
<comment type="caution">
    <text evidence="2">The sequence shown here is derived from an EMBL/GenBank/DDBJ whole genome shotgun (WGS) entry which is preliminary data.</text>
</comment>
<sequence>MPHGTRLSAEEVGRAKALHSVGKSYRFIARMINRSDKAVRNVLNRKPTPFHRKKVGRPTKCTHRFVRHIFRLATVKTFTSRRISEAIDHVLKPSTVRKVLNSSRVAKWIKRKSAPALKPHHKVARAQFAAKFLSRTCMWERVIFSDEVKFNLDGSDGYQYYWHDVRADLELYSKRVSGGGSVMVWAGMNTYGETDIAFLEGRQGSKCYTDTLDGYLAPFLQNFRENHGIPDPIFQQDNASIHESRFTREHIEAMGIMKLKWPAKSPDLNPIENVWGQLAWSVYEGGRQFDSREELKAQIVRSWANIKQNYLRHLIDTMPTRMAQVVLINGGPIDK</sequence>
<keyword evidence="3" id="KW-1185">Reference proteome</keyword>
<dbReference type="InterPro" id="IPR038717">
    <property type="entry name" value="Tc1-like_DDE_dom"/>
</dbReference>
<reference evidence="2 3" key="1">
    <citation type="submission" date="2024-09" db="EMBL/GenBank/DDBJ databases">
        <title>Genome sequencing and assembly of Phytophthora oleae, isolate VK10A, causative agent of rot of olive drupes.</title>
        <authorList>
            <person name="Conti Taguali S."/>
            <person name="Riolo M."/>
            <person name="La Spada F."/>
            <person name="Cacciola S.O."/>
            <person name="Dionisio G."/>
        </authorList>
    </citation>
    <scope>NUCLEOTIDE SEQUENCE [LARGE SCALE GENOMIC DNA]</scope>
    <source>
        <strain evidence="2 3">VK10A</strain>
    </source>
</reference>
<protein>
    <recommendedName>
        <fullName evidence="1">Tc1-like transposase DDE domain-containing protein</fullName>
    </recommendedName>
</protein>
<dbReference type="Gene3D" id="1.10.10.60">
    <property type="entry name" value="Homeodomain-like"/>
    <property type="match status" value="1"/>
</dbReference>
<dbReference type="Pfam" id="PF13358">
    <property type="entry name" value="DDE_3"/>
    <property type="match status" value="1"/>
</dbReference>
<dbReference type="PANTHER" id="PTHR23022">
    <property type="entry name" value="TRANSPOSABLE ELEMENT-RELATED"/>
    <property type="match status" value="1"/>
</dbReference>
<proteinExistence type="predicted"/>
<organism evidence="2 3">
    <name type="scientific">Phytophthora oleae</name>
    <dbReference type="NCBI Taxonomy" id="2107226"/>
    <lineage>
        <taxon>Eukaryota</taxon>
        <taxon>Sar</taxon>
        <taxon>Stramenopiles</taxon>
        <taxon>Oomycota</taxon>
        <taxon>Peronosporomycetes</taxon>
        <taxon>Peronosporales</taxon>
        <taxon>Peronosporaceae</taxon>
        <taxon>Phytophthora</taxon>
    </lineage>
</organism>
<dbReference type="PANTHER" id="PTHR23022:SF129">
    <property type="entry name" value="TRANSPOSABLE ELEMENT TC3 TRANSPOSASE"/>
    <property type="match status" value="1"/>
</dbReference>
<dbReference type="EMBL" id="JBIMZQ010000001">
    <property type="protein sequence ID" value="KAL3674146.1"/>
    <property type="molecule type" value="Genomic_DNA"/>
</dbReference>
<feature type="domain" description="Tc1-like transposase DDE" evidence="1">
    <location>
        <begin position="141"/>
        <end position="296"/>
    </location>
</feature>
<dbReference type="InterPro" id="IPR052338">
    <property type="entry name" value="Transposase_5"/>
</dbReference>
<accession>A0ABD3G6E5</accession>
<dbReference type="InterPro" id="IPR036397">
    <property type="entry name" value="RNaseH_sf"/>
</dbReference>
<dbReference type="Gene3D" id="3.30.420.10">
    <property type="entry name" value="Ribonuclease H-like superfamily/Ribonuclease H"/>
    <property type="match status" value="1"/>
</dbReference>
<gene>
    <name evidence="2" type="ORF">V7S43_019043</name>
</gene>
<evidence type="ECO:0000313" key="3">
    <source>
        <dbReference type="Proteomes" id="UP001632037"/>
    </source>
</evidence>
<name>A0ABD3G6E5_9STRA</name>